<protein>
    <submittedName>
        <fullName evidence="3">Alpha3-fucosyltransferase</fullName>
    </submittedName>
</protein>
<keyword evidence="3" id="KW-0808">Transferase</keyword>
<organism evidence="3">
    <name type="scientific">Phallusia mammillata</name>
    <dbReference type="NCBI Taxonomy" id="59560"/>
    <lineage>
        <taxon>Eukaryota</taxon>
        <taxon>Metazoa</taxon>
        <taxon>Chordata</taxon>
        <taxon>Tunicata</taxon>
        <taxon>Ascidiacea</taxon>
        <taxon>Phlebobranchia</taxon>
        <taxon>Ascidiidae</taxon>
        <taxon>Phallusia</taxon>
    </lineage>
</organism>
<feature type="region of interest" description="Disordered" evidence="2">
    <location>
        <begin position="480"/>
        <end position="506"/>
    </location>
</feature>
<keyword evidence="1" id="KW-0175">Coiled coil</keyword>
<reference evidence="3" key="1">
    <citation type="submission" date="2020-04" db="EMBL/GenBank/DDBJ databases">
        <authorList>
            <person name="Neveu A P."/>
        </authorList>
    </citation>
    <scope>NUCLEOTIDE SEQUENCE</scope>
    <source>
        <tissue evidence="3">Whole embryo</tissue>
    </source>
</reference>
<gene>
    <name evidence="3" type="primary">Fut10-002</name>
</gene>
<sequence>MLSVLVLLSRFCLNNKDKHIKKAVPMEEKIDALAKPHQHNPEVYPLSYDVASNSSSMHSSASSTSSTETKMSKTQPEQSLSKVITKMEPVNENNYKDLNPNHHKETESLMETITKVLQVKDLRIDDLERQVEKNRKSDQDFTSLSQTNEEITTLQVSLKNAEASISDLTKRLEEKDIESIGLKADLGRVKQFSHHDVRTVGTSTTNQSYNQDMSASFSGSSPSEYTSLPMIHDNENRQLRETVRKLNLTVDKLKDMNMKWQNYNDQREVFVKQLGEENEQLKQIVRQLTEQNDQLSASTSSRNAGVLEFTPAQQEHVDRIYQKLRSDVDKQKELLEITKNESQKNLAAERKLKEEALTTVQELSTKVTEQEAKINDLYVQNDELKSALVVATRSHDYTSQAEQESTINSLREAARQYELDFAKLQEEHSRARQQISNLEAQLRRSNLMTGAVTRTSNPVMSQSFSAGRSWYEDIETDVPTSGNFQARRSVPDRLTPNSANNISPSM</sequence>
<feature type="compositionally biased region" description="Low complexity" evidence="2">
    <location>
        <begin position="52"/>
        <end position="74"/>
    </location>
</feature>
<feature type="coiled-coil region" evidence="1">
    <location>
        <begin position="144"/>
        <end position="178"/>
    </location>
</feature>
<name>A0A6F9DD57_9ASCI</name>
<feature type="compositionally biased region" description="Polar residues" evidence="2">
    <location>
        <begin position="495"/>
        <end position="506"/>
    </location>
</feature>
<evidence type="ECO:0000256" key="2">
    <source>
        <dbReference type="SAM" id="MobiDB-lite"/>
    </source>
</evidence>
<accession>A0A6F9DD57</accession>
<evidence type="ECO:0000313" key="3">
    <source>
        <dbReference type="EMBL" id="CAB3247484.1"/>
    </source>
</evidence>
<dbReference type="EMBL" id="LR785299">
    <property type="protein sequence ID" value="CAB3247484.1"/>
    <property type="molecule type" value="mRNA"/>
</dbReference>
<feature type="region of interest" description="Disordered" evidence="2">
    <location>
        <begin position="201"/>
        <end position="224"/>
    </location>
</feature>
<feature type="coiled-coil region" evidence="1">
    <location>
        <begin position="236"/>
        <end position="448"/>
    </location>
</feature>
<keyword evidence="3" id="KW-0328">Glycosyltransferase</keyword>
<dbReference type="GO" id="GO:0016757">
    <property type="term" value="F:glycosyltransferase activity"/>
    <property type="evidence" value="ECO:0007669"/>
    <property type="project" value="UniProtKB-KW"/>
</dbReference>
<evidence type="ECO:0000256" key="1">
    <source>
        <dbReference type="SAM" id="Coils"/>
    </source>
</evidence>
<dbReference type="AlphaFoldDB" id="A0A6F9DD57"/>
<feature type="region of interest" description="Disordered" evidence="2">
    <location>
        <begin position="52"/>
        <end position="80"/>
    </location>
</feature>
<proteinExistence type="evidence at transcript level"/>